<evidence type="ECO:0000313" key="2">
    <source>
        <dbReference type="EMBL" id="RRT72983.1"/>
    </source>
</evidence>
<accession>A0A427A9U5</accession>
<dbReference type="EMBL" id="AMZH03003232">
    <property type="protein sequence ID" value="RRT72983.1"/>
    <property type="molecule type" value="Genomic_DNA"/>
</dbReference>
<name>A0A427A9U5_ENSVE</name>
<protein>
    <submittedName>
        <fullName evidence="2">Uncharacterized protein</fullName>
    </submittedName>
</protein>
<gene>
    <name evidence="2" type="ORF">B296_00018943</name>
</gene>
<organism evidence="2 3">
    <name type="scientific">Ensete ventricosum</name>
    <name type="common">Abyssinian banana</name>
    <name type="synonym">Musa ensete</name>
    <dbReference type="NCBI Taxonomy" id="4639"/>
    <lineage>
        <taxon>Eukaryota</taxon>
        <taxon>Viridiplantae</taxon>
        <taxon>Streptophyta</taxon>
        <taxon>Embryophyta</taxon>
        <taxon>Tracheophyta</taxon>
        <taxon>Spermatophyta</taxon>
        <taxon>Magnoliopsida</taxon>
        <taxon>Liliopsida</taxon>
        <taxon>Zingiberales</taxon>
        <taxon>Musaceae</taxon>
        <taxon>Ensete</taxon>
    </lineage>
</organism>
<sequence>MEMMLGVAKVLWFPIGSVIGTSDADDEDIIMPKTKLKPNAKLASPTKLQASFGGCGAEGHCNQADAEGRCEKLRLGSTSSCSCRVQQSRVKMGRALMVTSPASVGITGSAILSLLRTLLCALKMKAVWRPRRDGEGEDNDVGAGIGWDLDLWTLAVLLTRLVRAKREKAVGDGGAVEASTMGATAMLERRAMKRRAWPTTEASVVAACIARKECCCFVSIRKQRSRDR</sequence>
<keyword evidence="1" id="KW-0732">Signal</keyword>
<evidence type="ECO:0000256" key="1">
    <source>
        <dbReference type="SAM" id="SignalP"/>
    </source>
</evidence>
<feature type="signal peptide" evidence="1">
    <location>
        <begin position="1"/>
        <end position="24"/>
    </location>
</feature>
<comment type="caution">
    <text evidence="2">The sequence shown here is derived from an EMBL/GenBank/DDBJ whole genome shotgun (WGS) entry which is preliminary data.</text>
</comment>
<dbReference type="AlphaFoldDB" id="A0A427A9U5"/>
<proteinExistence type="predicted"/>
<reference evidence="2 3" key="1">
    <citation type="journal article" date="2014" name="Agronomy (Basel)">
        <title>A Draft Genome Sequence for Ensete ventricosum, the Drought-Tolerant Tree Against Hunger.</title>
        <authorList>
            <person name="Harrison J."/>
            <person name="Moore K.A."/>
            <person name="Paszkiewicz K."/>
            <person name="Jones T."/>
            <person name="Grant M."/>
            <person name="Ambacheew D."/>
            <person name="Muzemil S."/>
            <person name="Studholme D.J."/>
        </authorList>
    </citation>
    <scope>NUCLEOTIDE SEQUENCE [LARGE SCALE GENOMIC DNA]</scope>
</reference>
<dbReference type="Proteomes" id="UP000287651">
    <property type="component" value="Unassembled WGS sequence"/>
</dbReference>
<feature type="chain" id="PRO_5019223011" evidence="1">
    <location>
        <begin position="25"/>
        <end position="228"/>
    </location>
</feature>
<evidence type="ECO:0000313" key="3">
    <source>
        <dbReference type="Proteomes" id="UP000287651"/>
    </source>
</evidence>